<evidence type="ECO:0000313" key="5">
    <source>
        <dbReference type="EMBL" id="EMC91329.1"/>
    </source>
</evidence>
<dbReference type="PANTHER" id="PTHR23073">
    <property type="entry name" value="26S PROTEASOME REGULATORY SUBUNIT"/>
    <property type="match status" value="1"/>
</dbReference>
<dbReference type="Gene3D" id="3.40.50.300">
    <property type="entry name" value="P-loop containing nucleotide triphosphate hydrolases"/>
    <property type="match status" value="1"/>
</dbReference>
<dbReference type="EMBL" id="KB445564">
    <property type="protein sequence ID" value="EMC91329.1"/>
    <property type="molecule type" value="Genomic_DNA"/>
</dbReference>
<keyword evidence="2" id="KW-0067">ATP-binding</keyword>
<dbReference type="Pfam" id="PF00004">
    <property type="entry name" value="AAA"/>
    <property type="match status" value="1"/>
</dbReference>
<dbReference type="OMA" id="CMLILED"/>
<dbReference type="OrthoDB" id="2115716at2759"/>
<dbReference type="Proteomes" id="UP000011761">
    <property type="component" value="Unassembled WGS sequence"/>
</dbReference>
<dbReference type="InterPro" id="IPR003959">
    <property type="entry name" value="ATPase_AAA_core"/>
</dbReference>
<reference evidence="5 6" key="1">
    <citation type="journal article" date="2012" name="PLoS Pathog.">
        <title>Diverse lifestyles and strategies of plant pathogenesis encoded in the genomes of eighteen Dothideomycetes fungi.</title>
        <authorList>
            <person name="Ohm R.A."/>
            <person name="Feau N."/>
            <person name="Henrissat B."/>
            <person name="Schoch C.L."/>
            <person name="Horwitz B.A."/>
            <person name="Barry K.W."/>
            <person name="Condon B.J."/>
            <person name="Copeland A.C."/>
            <person name="Dhillon B."/>
            <person name="Glaser F."/>
            <person name="Hesse C.N."/>
            <person name="Kosti I."/>
            <person name="LaButti K."/>
            <person name="Lindquist E.A."/>
            <person name="Lucas S."/>
            <person name="Salamov A.A."/>
            <person name="Bradshaw R.E."/>
            <person name="Ciuffetti L."/>
            <person name="Hamelin R.C."/>
            <person name="Kema G.H.J."/>
            <person name="Lawrence C."/>
            <person name="Scott J.A."/>
            <person name="Spatafora J.W."/>
            <person name="Turgeon B.G."/>
            <person name="de Wit P.J.G.M."/>
            <person name="Zhong S."/>
            <person name="Goodwin S.B."/>
            <person name="Grigoriev I.V."/>
        </authorList>
    </citation>
    <scope>NUCLEOTIDE SEQUENCE [LARGE SCALE GENOMIC DNA]</scope>
    <source>
        <strain evidence="5 6">UAMH 10762</strain>
    </source>
</reference>
<dbReference type="GO" id="GO:0005524">
    <property type="term" value="F:ATP binding"/>
    <property type="evidence" value="ECO:0007669"/>
    <property type="project" value="UniProtKB-KW"/>
</dbReference>
<dbReference type="STRING" id="717646.M2MXE2"/>
<organism evidence="5 6">
    <name type="scientific">Baudoinia panamericana (strain UAMH 10762)</name>
    <name type="common">Angels' share fungus</name>
    <name type="synonym">Baudoinia compniacensis (strain UAMH 10762)</name>
    <dbReference type="NCBI Taxonomy" id="717646"/>
    <lineage>
        <taxon>Eukaryota</taxon>
        <taxon>Fungi</taxon>
        <taxon>Dikarya</taxon>
        <taxon>Ascomycota</taxon>
        <taxon>Pezizomycotina</taxon>
        <taxon>Dothideomycetes</taxon>
        <taxon>Dothideomycetidae</taxon>
        <taxon>Mycosphaerellales</taxon>
        <taxon>Teratosphaeriaceae</taxon>
        <taxon>Baudoinia</taxon>
    </lineage>
</organism>
<dbReference type="GeneID" id="19113804"/>
<dbReference type="eggNOG" id="KOG0652">
    <property type="taxonomic scope" value="Eukaryota"/>
</dbReference>
<dbReference type="SUPFAM" id="SSF52540">
    <property type="entry name" value="P-loop containing nucleoside triphosphate hydrolases"/>
    <property type="match status" value="1"/>
</dbReference>
<dbReference type="HOGENOM" id="CLU_025506_2_0_1"/>
<evidence type="ECO:0000313" key="6">
    <source>
        <dbReference type="Proteomes" id="UP000011761"/>
    </source>
</evidence>
<feature type="domain" description="ATPase AAA-type core" evidence="4">
    <location>
        <begin position="222"/>
        <end position="339"/>
    </location>
</feature>
<evidence type="ECO:0000256" key="3">
    <source>
        <dbReference type="SAM" id="MobiDB-lite"/>
    </source>
</evidence>
<dbReference type="CDD" id="cd19481">
    <property type="entry name" value="RecA-like_protease"/>
    <property type="match status" value="1"/>
</dbReference>
<sequence>MDDFVLLEKSGSSEKHQLFHDVHRLTAAGTADHDLQYLAALRKANPGMIVTAIPINNIPLRAFAAAGFASCELDTETDSFASRRGFQGPIRRQIHGHLAESVQFAKYHLKWASEDFIFYLVDQVQYVVKERRDEERALGPSRVTDALIQAAGDWLLSDQEVVWVYDLFWTRSKPLYDQVMKASWDKVILDEKMKKELTAAANKFFSAEQTYKDLGVPWKRGLLFHGPPGNGKTISIKALMHTLLDRDDPIPTLYVRNAPRTFDIHNVFMQARALSPCMLILEDVETIVTPLTRSYFFNEMDGLENNDGILIVASTNFLDRLDPGLSKRPSRFDRKYLFPQPNEHERTLYCEFWHRKLQDNPLVDFPEALVAPMAHITAGFSFAFLQECFVTSLLTLARDEDEDDEHSRFSDDLEKYELWRIFKQQAETLRKQIESEIEDPSFKSLDENGVMPEATSLKSESKETLPSGAGAGNDTLLHPPPPSSADELWKDMEAELAAIVPTLTFGSSSRQPYTLTDMPEQTGTALPDLNHLHPTNEVLPELAWQYRKRRYINSAAYMYGPPG</sequence>
<dbReference type="GO" id="GO:0016887">
    <property type="term" value="F:ATP hydrolysis activity"/>
    <property type="evidence" value="ECO:0007669"/>
    <property type="project" value="InterPro"/>
</dbReference>
<keyword evidence="1" id="KW-0547">Nucleotide-binding</keyword>
<feature type="region of interest" description="Disordered" evidence="3">
    <location>
        <begin position="440"/>
        <end position="486"/>
    </location>
</feature>
<dbReference type="InterPro" id="IPR050221">
    <property type="entry name" value="26S_Proteasome_ATPase"/>
</dbReference>
<evidence type="ECO:0000256" key="1">
    <source>
        <dbReference type="ARBA" id="ARBA00022741"/>
    </source>
</evidence>
<protein>
    <recommendedName>
        <fullName evidence="4">ATPase AAA-type core domain-containing protein</fullName>
    </recommendedName>
</protein>
<dbReference type="AlphaFoldDB" id="M2MXE2"/>
<keyword evidence="6" id="KW-1185">Reference proteome</keyword>
<evidence type="ECO:0000259" key="4">
    <source>
        <dbReference type="Pfam" id="PF00004"/>
    </source>
</evidence>
<gene>
    <name evidence="5" type="ORF">BAUCODRAFT_39496</name>
</gene>
<name>M2MXE2_BAUPA</name>
<dbReference type="KEGG" id="bcom:BAUCODRAFT_39496"/>
<dbReference type="InterPro" id="IPR027417">
    <property type="entry name" value="P-loop_NTPase"/>
</dbReference>
<accession>M2MXE2</accession>
<proteinExistence type="predicted"/>
<dbReference type="RefSeq" id="XP_007681403.1">
    <property type="nucleotide sequence ID" value="XM_007683213.1"/>
</dbReference>
<evidence type="ECO:0000256" key="2">
    <source>
        <dbReference type="ARBA" id="ARBA00022840"/>
    </source>
</evidence>